<accession>A0A5B7GII0</accession>
<comment type="caution">
    <text evidence="1">The sequence shown here is derived from an EMBL/GenBank/DDBJ whole genome shotgun (WGS) entry which is preliminary data.</text>
</comment>
<evidence type="ECO:0000313" key="1">
    <source>
        <dbReference type="EMBL" id="MPC58742.1"/>
    </source>
</evidence>
<proteinExistence type="predicted"/>
<sequence>MDFIEWKDYRTTVPGPMQILPDGSDWTQKPVPFRVTNILRKSRNGGQTVIHHLGVKSSLENPGLERKS</sequence>
<protein>
    <submittedName>
        <fullName evidence="1">Uncharacterized protein</fullName>
    </submittedName>
</protein>
<keyword evidence="2" id="KW-1185">Reference proteome</keyword>
<dbReference type="AlphaFoldDB" id="A0A5B7GII0"/>
<organism evidence="1 2">
    <name type="scientific">Portunus trituberculatus</name>
    <name type="common">Swimming crab</name>
    <name type="synonym">Neptunus trituberculatus</name>
    <dbReference type="NCBI Taxonomy" id="210409"/>
    <lineage>
        <taxon>Eukaryota</taxon>
        <taxon>Metazoa</taxon>
        <taxon>Ecdysozoa</taxon>
        <taxon>Arthropoda</taxon>
        <taxon>Crustacea</taxon>
        <taxon>Multicrustacea</taxon>
        <taxon>Malacostraca</taxon>
        <taxon>Eumalacostraca</taxon>
        <taxon>Eucarida</taxon>
        <taxon>Decapoda</taxon>
        <taxon>Pleocyemata</taxon>
        <taxon>Brachyura</taxon>
        <taxon>Eubrachyura</taxon>
        <taxon>Portunoidea</taxon>
        <taxon>Portunidae</taxon>
        <taxon>Portuninae</taxon>
        <taxon>Portunus</taxon>
    </lineage>
</organism>
<reference evidence="1 2" key="1">
    <citation type="submission" date="2019-05" db="EMBL/GenBank/DDBJ databases">
        <title>Another draft genome of Portunus trituberculatus and its Hox gene families provides insights of decapod evolution.</title>
        <authorList>
            <person name="Jeong J.-H."/>
            <person name="Song I."/>
            <person name="Kim S."/>
            <person name="Choi T."/>
            <person name="Kim D."/>
            <person name="Ryu S."/>
            <person name="Kim W."/>
        </authorList>
    </citation>
    <scope>NUCLEOTIDE SEQUENCE [LARGE SCALE GENOMIC DNA]</scope>
    <source>
        <tissue evidence="1">Muscle</tissue>
    </source>
</reference>
<dbReference type="EMBL" id="VSRR010015955">
    <property type="protein sequence ID" value="MPC58742.1"/>
    <property type="molecule type" value="Genomic_DNA"/>
</dbReference>
<gene>
    <name evidence="1" type="ORF">E2C01_052751</name>
</gene>
<name>A0A5B7GII0_PORTR</name>
<dbReference type="Proteomes" id="UP000324222">
    <property type="component" value="Unassembled WGS sequence"/>
</dbReference>
<evidence type="ECO:0000313" key="2">
    <source>
        <dbReference type="Proteomes" id="UP000324222"/>
    </source>
</evidence>